<dbReference type="SUPFAM" id="SSF160113">
    <property type="entry name" value="YegP-like"/>
    <property type="match status" value="2"/>
</dbReference>
<proteinExistence type="predicted"/>
<dbReference type="Proteomes" id="UP000245647">
    <property type="component" value="Unassembled WGS sequence"/>
</dbReference>
<feature type="domain" description="DUF1508" evidence="1">
    <location>
        <begin position="54"/>
        <end position="79"/>
    </location>
</feature>
<comment type="caution">
    <text evidence="2">The sequence shown here is derived from an EMBL/GenBank/DDBJ whole genome shotgun (WGS) entry which is preliminary data.</text>
</comment>
<gene>
    <name evidence="2" type="ORF">DDR33_24460</name>
</gene>
<keyword evidence="3" id="KW-1185">Reference proteome</keyword>
<dbReference type="Gene3D" id="2.30.29.80">
    <property type="match status" value="1"/>
</dbReference>
<reference evidence="2 3" key="1">
    <citation type="submission" date="2018-04" db="EMBL/GenBank/DDBJ databases">
        <title>Pedobacter chongqingensis sp. nov., isolated from a rottenly hemp rope.</title>
        <authorList>
            <person name="Cai Y."/>
        </authorList>
    </citation>
    <scope>NUCLEOTIDE SEQUENCE [LARGE SCALE GENOMIC DNA]</scope>
    <source>
        <strain evidence="2 3">FJ4-8</strain>
    </source>
</reference>
<dbReference type="RefSeq" id="WP_109418428.1">
    <property type="nucleotide sequence ID" value="NZ_QEAS01000040.1"/>
</dbReference>
<sequence>MNNPKFQVFRSTANNQYYYHLKSGEGYKTRQSCYDGIASVKANAPLDSLYDRKDSNYNYTFNLKATNHEIIGRSENYTSYSI</sequence>
<organism evidence="2 3">
    <name type="scientific">Pararcticibacter amylolyticus</name>
    <dbReference type="NCBI Taxonomy" id="2173175"/>
    <lineage>
        <taxon>Bacteria</taxon>
        <taxon>Pseudomonadati</taxon>
        <taxon>Bacteroidota</taxon>
        <taxon>Sphingobacteriia</taxon>
        <taxon>Sphingobacteriales</taxon>
        <taxon>Sphingobacteriaceae</taxon>
        <taxon>Pararcticibacter</taxon>
    </lineage>
</organism>
<accession>A0A2U2P9H6</accession>
<dbReference type="AlphaFoldDB" id="A0A2U2P9H6"/>
<dbReference type="Pfam" id="PF07411">
    <property type="entry name" value="DUF1508"/>
    <property type="match status" value="2"/>
</dbReference>
<dbReference type="OrthoDB" id="9802792at2"/>
<dbReference type="EMBL" id="QEAS01000040">
    <property type="protein sequence ID" value="PWG78020.1"/>
    <property type="molecule type" value="Genomic_DNA"/>
</dbReference>
<dbReference type="PANTHER" id="PTHR40606:SF1">
    <property type="entry name" value="UPF0339 PROTEIN YEGP"/>
    <property type="match status" value="1"/>
</dbReference>
<evidence type="ECO:0000313" key="3">
    <source>
        <dbReference type="Proteomes" id="UP000245647"/>
    </source>
</evidence>
<dbReference type="InterPro" id="IPR036913">
    <property type="entry name" value="YegP-like_sf"/>
</dbReference>
<protein>
    <recommendedName>
        <fullName evidence="1">DUF1508 domain-containing protein</fullName>
    </recommendedName>
</protein>
<evidence type="ECO:0000259" key="1">
    <source>
        <dbReference type="Pfam" id="PF07411"/>
    </source>
</evidence>
<dbReference type="PANTHER" id="PTHR40606">
    <property type="match status" value="1"/>
</dbReference>
<evidence type="ECO:0000313" key="2">
    <source>
        <dbReference type="EMBL" id="PWG78020.1"/>
    </source>
</evidence>
<feature type="domain" description="DUF1508" evidence="1">
    <location>
        <begin position="21"/>
        <end position="51"/>
    </location>
</feature>
<dbReference type="InterPro" id="IPR010879">
    <property type="entry name" value="DUF1508"/>
</dbReference>
<name>A0A2U2P9H6_9SPHI</name>
<dbReference type="InterPro" id="IPR051141">
    <property type="entry name" value="UPF0339_domain"/>
</dbReference>